<dbReference type="GO" id="GO:0003700">
    <property type="term" value="F:DNA-binding transcription factor activity"/>
    <property type="evidence" value="ECO:0007669"/>
    <property type="project" value="InterPro"/>
</dbReference>
<sequence>MKKVIRTEWVNVNDMSGFLLYSAYFSWKRKIENSLLPHDLTLVQFILLVSIGFLVRDGEDISQNDLAKFLRFDVTMTSQVLRNLERKGLLSRSQKEGDERAKFPKLTESGEHKIQEAAKDLLKTEDDFFSSLADKKSDLDEFLRGVLKKEIADVN</sequence>
<keyword evidence="1" id="KW-0805">Transcription regulation</keyword>
<dbReference type="PATRIC" id="fig|1561003.3.peg.955"/>
<evidence type="ECO:0000256" key="1">
    <source>
        <dbReference type="ARBA" id="ARBA00023015"/>
    </source>
</evidence>
<reference evidence="6" key="1">
    <citation type="submission" date="2015-11" db="EMBL/GenBank/DDBJ databases">
        <authorList>
            <person name="Seth-Smith H.M.B."/>
        </authorList>
    </citation>
    <scope>NUCLEOTIDE SEQUENCE [LARGE SCALE GENOMIC DNA]</scope>
    <source>
        <strain evidence="6">2013Ark11</strain>
    </source>
</reference>
<dbReference type="SMART" id="SM00347">
    <property type="entry name" value="HTH_MARR"/>
    <property type="match status" value="1"/>
</dbReference>
<dbReference type="PRINTS" id="PR00598">
    <property type="entry name" value="HTHMARR"/>
</dbReference>
<dbReference type="Pfam" id="PF01047">
    <property type="entry name" value="MarR"/>
    <property type="match status" value="1"/>
</dbReference>
<accession>A0A0S4M6I2</accession>
<dbReference type="GO" id="GO:0006950">
    <property type="term" value="P:response to stress"/>
    <property type="evidence" value="ECO:0007669"/>
    <property type="project" value="TreeGrafter"/>
</dbReference>
<dbReference type="SUPFAM" id="SSF46785">
    <property type="entry name" value="Winged helix' DNA-binding domain"/>
    <property type="match status" value="1"/>
</dbReference>
<protein>
    <submittedName>
        <fullName evidence="5">Putative transcriptional regulator, MarR family</fullName>
    </submittedName>
</protein>
<dbReference type="Gene3D" id="1.10.10.10">
    <property type="entry name" value="Winged helix-like DNA-binding domain superfamily/Winged helix DNA-binding domain"/>
    <property type="match status" value="1"/>
</dbReference>
<dbReference type="PANTHER" id="PTHR33164">
    <property type="entry name" value="TRANSCRIPTIONAL REGULATOR, MARR FAMILY"/>
    <property type="match status" value="1"/>
</dbReference>
<dbReference type="OrthoDB" id="9815567at2"/>
<dbReference type="InterPro" id="IPR036390">
    <property type="entry name" value="WH_DNA-bd_sf"/>
</dbReference>
<feature type="domain" description="HTH marR-type" evidence="4">
    <location>
        <begin position="1"/>
        <end position="152"/>
    </location>
</feature>
<dbReference type="InterPro" id="IPR039422">
    <property type="entry name" value="MarR/SlyA-like"/>
</dbReference>
<dbReference type="STRING" id="1561003.Ark11_0931"/>
<dbReference type="AlphaFoldDB" id="A0A0S4M6I2"/>
<evidence type="ECO:0000259" key="4">
    <source>
        <dbReference type="PROSITE" id="PS50995"/>
    </source>
</evidence>
<dbReference type="InterPro" id="IPR036388">
    <property type="entry name" value="WH-like_DNA-bd_sf"/>
</dbReference>
<dbReference type="RefSeq" id="WP_157722275.1">
    <property type="nucleotide sequence ID" value="NZ_LN906597.1"/>
</dbReference>
<dbReference type="PROSITE" id="PS50995">
    <property type="entry name" value="HTH_MARR_2"/>
    <property type="match status" value="1"/>
</dbReference>
<proteinExistence type="predicted"/>
<dbReference type="GO" id="GO:0003677">
    <property type="term" value="F:DNA binding"/>
    <property type="evidence" value="ECO:0007669"/>
    <property type="project" value="UniProtKB-KW"/>
</dbReference>
<evidence type="ECO:0000313" key="5">
    <source>
        <dbReference type="EMBL" id="CUT17752.1"/>
    </source>
</evidence>
<evidence type="ECO:0000313" key="6">
    <source>
        <dbReference type="Proteomes" id="UP000198651"/>
    </source>
</evidence>
<dbReference type="PANTHER" id="PTHR33164:SF64">
    <property type="entry name" value="TRANSCRIPTIONAL REGULATOR SLYA"/>
    <property type="match status" value="1"/>
</dbReference>
<keyword evidence="2" id="KW-0238">DNA-binding</keyword>
<dbReference type="EMBL" id="LN906597">
    <property type="protein sequence ID" value="CUT17752.1"/>
    <property type="molecule type" value="Genomic_DNA"/>
</dbReference>
<keyword evidence="3" id="KW-0804">Transcription</keyword>
<dbReference type="Proteomes" id="UP000198651">
    <property type="component" value="Chromosome I"/>
</dbReference>
<evidence type="ECO:0000256" key="3">
    <source>
        <dbReference type="ARBA" id="ARBA00023163"/>
    </source>
</evidence>
<evidence type="ECO:0000256" key="2">
    <source>
        <dbReference type="ARBA" id="ARBA00023125"/>
    </source>
</evidence>
<dbReference type="InterPro" id="IPR000835">
    <property type="entry name" value="HTH_MarR-typ"/>
</dbReference>
<keyword evidence="6" id="KW-1185">Reference proteome</keyword>
<gene>
    <name evidence="5" type="ORF">Ark11_0931</name>
</gene>
<organism evidence="5 6">
    <name type="scientific">Candidatus Ichthyocystis hellenicum</name>
    <dbReference type="NCBI Taxonomy" id="1561003"/>
    <lineage>
        <taxon>Bacteria</taxon>
        <taxon>Pseudomonadati</taxon>
        <taxon>Pseudomonadota</taxon>
        <taxon>Betaproteobacteria</taxon>
        <taxon>Burkholderiales</taxon>
        <taxon>Candidatus Ichthyocystis</taxon>
    </lineage>
</organism>
<name>A0A0S4M6I2_9BURK</name>